<feature type="compositionally biased region" description="Polar residues" evidence="8">
    <location>
        <begin position="973"/>
        <end position="990"/>
    </location>
</feature>
<proteinExistence type="inferred from homology"/>
<keyword evidence="11" id="KW-1185">Reference proteome</keyword>
<dbReference type="InterPro" id="IPR025977">
    <property type="entry name" value="Cnd3_C"/>
</dbReference>
<reference evidence="10 11" key="1">
    <citation type="submission" date="2024-06" db="EMBL/GenBank/DDBJ databases">
        <title>A chromosome level genome sequence of Diviner's sage (Salvia divinorum).</title>
        <authorList>
            <person name="Ford S.A."/>
            <person name="Ro D.-K."/>
            <person name="Ness R.W."/>
            <person name="Phillips M.A."/>
        </authorList>
    </citation>
    <scope>NUCLEOTIDE SEQUENCE [LARGE SCALE GENOMIC DNA]</scope>
    <source>
        <strain evidence="10">SAF-2024a</strain>
        <tissue evidence="10">Leaf</tissue>
    </source>
</reference>
<dbReference type="GO" id="GO:0005694">
    <property type="term" value="C:chromosome"/>
    <property type="evidence" value="ECO:0007669"/>
    <property type="project" value="UniProtKB-SubCell"/>
</dbReference>
<evidence type="ECO:0000259" key="9">
    <source>
        <dbReference type="Pfam" id="PF12719"/>
    </source>
</evidence>
<feature type="domain" description="Nuclear condensin complex subunit 3 C-terminal" evidence="9">
    <location>
        <begin position="520"/>
        <end position="866"/>
    </location>
</feature>
<dbReference type="InterPro" id="IPR027165">
    <property type="entry name" value="CND3"/>
</dbReference>
<evidence type="ECO:0000256" key="2">
    <source>
        <dbReference type="ARBA" id="ARBA00006533"/>
    </source>
</evidence>
<evidence type="ECO:0000256" key="1">
    <source>
        <dbReference type="ARBA" id="ARBA00004286"/>
    </source>
</evidence>
<comment type="similarity">
    <text evidence="2">Belongs to the CND3 (condensin subunit 3) family.</text>
</comment>
<gene>
    <name evidence="10" type="ORF">AAHA92_02333</name>
</gene>
<dbReference type="Pfam" id="PF12719">
    <property type="entry name" value="Cnd3"/>
    <property type="match status" value="1"/>
</dbReference>
<feature type="compositionally biased region" description="Acidic residues" evidence="8">
    <location>
        <begin position="1011"/>
        <end position="1038"/>
    </location>
</feature>
<comment type="caution">
    <text evidence="10">The sequence shown here is derived from an EMBL/GenBank/DDBJ whole genome shotgun (WGS) entry which is preliminary data.</text>
</comment>
<dbReference type="PANTHER" id="PTHR14418">
    <property type="entry name" value="CONDENSIN COMPLEX SUBUNIT 3-RELATED"/>
    <property type="match status" value="1"/>
</dbReference>
<dbReference type="GO" id="GO:0030261">
    <property type="term" value="P:chromosome condensation"/>
    <property type="evidence" value="ECO:0007669"/>
    <property type="project" value="UniProtKB-KW"/>
</dbReference>
<dbReference type="AlphaFoldDB" id="A0ABD1IEB3"/>
<evidence type="ECO:0000256" key="6">
    <source>
        <dbReference type="ARBA" id="ARBA00023067"/>
    </source>
</evidence>
<dbReference type="SUPFAM" id="SSF48371">
    <property type="entry name" value="ARM repeat"/>
    <property type="match status" value="1"/>
</dbReference>
<feature type="compositionally biased region" description="Low complexity" evidence="8">
    <location>
        <begin position="992"/>
        <end position="1006"/>
    </location>
</feature>
<keyword evidence="6" id="KW-0226">DNA condensation</keyword>
<dbReference type="InterPro" id="IPR011989">
    <property type="entry name" value="ARM-like"/>
</dbReference>
<sequence length="1038" mass="114762">MAIGQLEGHLKLSAKIAAILQEVRSSNATHRRKLKEILALRLSSSPAEFCAAFCEALVPLFNFQRRTSSAERTIKFVSSFACSASDKDDPSDEFLENFLRFLLLAATAASKTARFRACQTVSEIIMRLPDDMEVSDELWDEVIECMKIRAGDKIPTVRTFAIRSLARFANDSENRDILELFLEKLPLEQNGDVRKILVLSLPPSSETLSMIIDCTLDVNESARKAAYCVLASKFPLQSLSIKLRATILQRGLAERSAAVAKECFRMMKDEWLEKCCNGDPIELLKFLDVETYESVGETVMSTLLKAGLVKLQDGQTLREFIAPGGDSAEAGHCSCSIELMDAEVAVFWKVVCRHLNMEAHKKGSDAAMTMGTESTVYAEEASHNNDLLDQILPASVSDYVELVNAHIVAGANYRFVSRQLLLLGTMLDFSDVSNRKVASVFLQVLLHKALDHDLDESGNEVIIGDGFNLGGERNWAAAVAELCKKVHAATGEFEEVVLNVVEELAQPCRERTADWKQWLHCLAVVGLLLENTTSFRHMQGNAIDPTEILHSLLLPGAKHSNLDVQRASVRCLGLFGLLEKKPSEDIGKQLRCSFVKGPSTVSIMAAKALLDLAIWHGPDEMDKSMNCDLSSDIHDDAISSTPFEFGDGREDSKFELLDLLCAGLEHDWDDLEEVEDHQSIQDVLGEGLAKILLLSNKFPGSHTSKHHLILAKLIQLYFSSDNEEFQRLKQCLSVFFEHYPSLSIYHKTCLSKAFMPVMRSLWPGINGNAVGSTMMISNMRKIAVQASRFMLQMIQAPLIAKESTSTEENKSENPSVETCPSLDFESEEEGLAVRIAVEVASFDAKKTAAEKSYVAALCKILVLLQFRVSEQGVIKLMRRILSHASTAAAAEKDLTKELRHMAERLKAIDRNPDEQLSSEQATQILEKLELTFNFDKDDSPEAVPTPAPQSIRPRPTRRRARAHQDSSSDDEGSPTSVVPITPAVTGSRSQRASKTAAMSKMAAKTTVKIDEYDDAGSEDDEDEALAEVTSEDDSEASV</sequence>
<evidence type="ECO:0000256" key="7">
    <source>
        <dbReference type="ARBA" id="ARBA00023306"/>
    </source>
</evidence>
<evidence type="ECO:0000256" key="8">
    <source>
        <dbReference type="SAM" id="MobiDB-lite"/>
    </source>
</evidence>
<keyword evidence="7" id="KW-0131">Cell cycle</keyword>
<dbReference type="GO" id="GO:0051301">
    <property type="term" value="P:cell division"/>
    <property type="evidence" value="ECO:0007669"/>
    <property type="project" value="UniProtKB-KW"/>
</dbReference>
<accession>A0ABD1IEB3</accession>
<evidence type="ECO:0000256" key="5">
    <source>
        <dbReference type="ARBA" id="ARBA00022776"/>
    </source>
</evidence>
<dbReference type="EMBL" id="JBEAFC010000002">
    <property type="protein sequence ID" value="KAL1566765.1"/>
    <property type="molecule type" value="Genomic_DNA"/>
</dbReference>
<evidence type="ECO:0000313" key="11">
    <source>
        <dbReference type="Proteomes" id="UP001567538"/>
    </source>
</evidence>
<dbReference type="InterPro" id="IPR016024">
    <property type="entry name" value="ARM-type_fold"/>
</dbReference>
<evidence type="ECO:0000256" key="4">
    <source>
        <dbReference type="ARBA" id="ARBA00022618"/>
    </source>
</evidence>
<evidence type="ECO:0000313" key="10">
    <source>
        <dbReference type="EMBL" id="KAL1566765.1"/>
    </source>
</evidence>
<name>A0ABD1IEB3_SALDI</name>
<protein>
    <submittedName>
        <fullName evidence="10">Condensin complex subunit 3</fullName>
    </submittedName>
</protein>
<dbReference type="PANTHER" id="PTHR14418:SF5">
    <property type="entry name" value="CONDENSIN COMPLEX SUBUNIT 3"/>
    <property type="match status" value="1"/>
</dbReference>
<feature type="region of interest" description="Disordered" evidence="8">
    <location>
        <begin position="935"/>
        <end position="1038"/>
    </location>
</feature>
<keyword evidence="4" id="KW-0132">Cell division</keyword>
<dbReference type="Proteomes" id="UP001567538">
    <property type="component" value="Unassembled WGS sequence"/>
</dbReference>
<evidence type="ECO:0000256" key="3">
    <source>
        <dbReference type="ARBA" id="ARBA00022454"/>
    </source>
</evidence>
<dbReference type="Gene3D" id="1.25.10.10">
    <property type="entry name" value="Leucine-rich Repeat Variant"/>
    <property type="match status" value="1"/>
</dbReference>
<keyword evidence="5" id="KW-0498">Mitosis</keyword>
<comment type="subcellular location">
    <subcellularLocation>
        <location evidence="1">Chromosome</location>
    </subcellularLocation>
</comment>
<keyword evidence="3" id="KW-0158">Chromosome</keyword>
<organism evidence="10 11">
    <name type="scientific">Salvia divinorum</name>
    <name type="common">Maria pastora</name>
    <name type="synonym">Diviner's sage</name>
    <dbReference type="NCBI Taxonomy" id="28513"/>
    <lineage>
        <taxon>Eukaryota</taxon>
        <taxon>Viridiplantae</taxon>
        <taxon>Streptophyta</taxon>
        <taxon>Embryophyta</taxon>
        <taxon>Tracheophyta</taxon>
        <taxon>Spermatophyta</taxon>
        <taxon>Magnoliopsida</taxon>
        <taxon>eudicotyledons</taxon>
        <taxon>Gunneridae</taxon>
        <taxon>Pentapetalae</taxon>
        <taxon>asterids</taxon>
        <taxon>lamiids</taxon>
        <taxon>Lamiales</taxon>
        <taxon>Lamiaceae</taxon>
        <taxon>Nepetoideae</taxon>
        <taxon>Mentheae</taxon>
        <taxon>Salviinae</taxon>
        <taxon>Salvia</taxon>
        <taxon>Salvia subgen. Calosphace</taxon>
    </lineage>
</organism>